<accession>A0A0F4GFC8</accession>
<organism evidence="1 2">
    <name type="scientific">Zymoseptoria brevis</name>
    <dbReference type="NCBI Taxonomy" id="1047168"/>
    <lineage>
        <taxon>Eukaryota</taxon>
        <taxon>Fungi</taxon>
        <taxon>Dikarya</taxon>
        <taxon>Ascomycota</taxon>
        <taxon>Pezizomycotina</taxon>
        <taxon>Dothideomycetes</taxon>
        <taxon>Dothideomycetidae</taxon>
        <taxon>Mycosphaerellales</taxon>
        <taxon>Mycosphaerellaceae</taxon>
        <taxon>Zymoseptoria</taxon>
    </lineage>
</organism>
<comment type="caution">
    <text evidence="1">The sequence shown here is derived from an EMBL/GenBank/DDBJ whole genome shotgun (WGS) entry which is preliminary data.</text>
</comment>
<proteinExistence type="predicted"/>
<dbReference type="AlphaFoldDB" id="A0A0F4GFC8"/>
<protein>
    <submittedName>
        <fullName evidence="1">Uncharacterized protein</fullName>
    </submittedName>
</protein>
<name>A0A0F4GFC8_9PEZI</name>
<dbReference type="EMBL" id="LAFY01001406">
    <property type="protein sequence ID" value="KJX95697.1"/>
    <property type="molecule type" value="Genomic_DNA"/>
</dbReference>
<gene>
    <name evidence="1" type="ORF">TI39_contig1422g00001</name>
</gene>
<dbReference type="Proteomes" id="UP000033647">
    <property type="component" value="Unassembled WGS sequence"/>
</dbReference>
<keyword evidence="2" id="KW-1185">Reference proteome</keyword>
<evidence type="ECO:0000313" key="1">
    <source>
        <dbReference type="EMBL" id="KJX95697.1"/>
    </source>
</evidence>
<evidence type="ECO:0000313" key="2">
    <source>
        <dbReference type="Proteomes" id="UP000033647"/>
    </source>
</evidence>
<sequence length="101" mass="11321">MLDVDEKPRPTNNKIQIAESVLYLVDDISFAILDVCDYQLSARTEHFGGDARLLAGNHSTLSTWGSNLHHEARDLETPVLALRILLYIYDPESNTLVLVVV</sequence>
<reference evidence="1 2" key="1">
    <citation type="submission" date="2015-03" db="EMBL/GenBank/DDBJ databases">
        <title>RNA-seq based gene annotation and comparative genomics of four Zymoseptoria species reveal species-specific pathogenicity related genes and transposable element activity.</title>
        <authorList>
            <person name="Grandaubert J."/>
            <person name="Bhattacharyya A."/>
            <person name="Stukenbrock E.H."/>
        </authorList>
    </citation>
    <scope>NUCLEOTIDE SEQUENCE [LARGE SCALE GENOMIC DNA]</scope>
    <source>
        <strain evidence="1 2">Zb18110</strain>
    </source>
</reference>